<dbReference type="InterPro" id="IPR003439">
    <property type="entry name" value="ABC_transporter-like_ATP-bd"/>
</dbReference>
<comment type="caution">
    <text evidence="5">The sequence shown here is derived from an EMBL/GenBank/DDBJ whole genome shotgun (WGS) entry which is preliminary data.</text>
</comment>
<dbReference type="PANTHER" id="PTHR42788:SF13">
    <property type="entry name" value="ALIPHATIC SULFONATES IMPORT ATP-BINDING PROTEIN SSUB"/>
    <property type="match status" value="1"/>
</dbReference>
<evidence type="ECO:0000313" key="5">
    <source>
        <dbReference type="EMBL" id="NMO98219.1"/>
    </source>
</evidence>
<name>A0A848MD99_PAELE</name>
<dbReference type="AlphaFoldDB" id="A0A848MD99"/>
<dbReference type="CDD" id="cd03293">
    <property type="entry name" value="ABC_NrtD_SsuB_transporters"/>
    <property type="match status" value="1"/>
</dbReference>
<dbReference type="GO" id="GO:0005524">
    <property type="term" value="F:ATP binding"/>
    <property type="evidence" value="ECO:0007669"/>
    <property type="project" value="UniProtKB-KW"/>
</dbReference>
<evidence type="ECO:0000256" key="2">
    <source>
        <dbReference type="ARBA" id="ARBA00022741"/>
    </source>
</evidence>
<dbReference type="InterPro" id="IPR003593">
    <property type="entry name" value="AAA+_ATPase"/>
</dbReference>
<organism evidence="5 6">
    <name type="scientific">Paenibacillus lemnae</name>
    <dbReference type="NCBI Taxonomy" id="1330551"/>
    <lineage>
        <taxon>Bacteria</taxon>
        <taxon>Bacillati</taxon>
        <taxon>Bacillota</taxon>
        <taxon>Bacilli</taxon>
        <taxon>Bacillales</taxon>
        <taxon>Paenibacillaceae</taxon>
        <taxon>Paenibacillus</taxon>
    </lineage>
</organism>
<dbReference type="PROSITE" id="PS50893">
    <property type="entry name" value="ABC_TRANSPORTER_2"/>
    <property type="match status" value="1"/>
</dbReference>
<evidence type="ECO:0000256" key="1">
    <source>
        <dbReference type="ARBA" id="ARBA00022448"/>
    </source>
</evidence>
<dbReference type="RefSeq" id="WP_169506992.1">
    <property type="nucleotide sequence ID" value="NZ_JABBPN010000034.1"/>
</dbReference>
<dbReference type="Pfam" id="PF00005">
    <property type="entry name" value="ABC_tran"/>
    <property type="match status" value="1"/>
</dbReference>
<dbReference type="PANTHER" id="PTHR42788">
    <property type="entry name" value="TAURINE IMPORT ATP-BINDING PROTEIN-RELATED"/>
    <property type="match status" value="1"/>
</dbReference>
<protein>
    <submittedName>
        <fullName evidence="5">ABC transporter ATP-binding protein</fullName>
    </submittedName>
</protein>
<dbReference type="SMART" id="SM00382">
    <property type="entry name" value="AAA"/>
    <property type="match status" value="1"/>
</dbReference>
<dbReference type="InterPro" id="IPR050166">
    <property type="entry name" value="ABC_transporter_ATP-bind"/>
</dbReference>
<evidence type="ECO:0000256" key="3">
    <source>
        <dbReference type="ARBA" id="ARBA00022840"/>
    </source>
</evidence>
<dbReference type="GO" id="GO:0016887">
    <property type="term" value="F:ATP hydrolysis activity"/>
    <property type="evidence" value="ECO:0007669"/>
    <property type="project" value="InterPro"/>
</dbReference>
<reference evidence="5 6" key="1">
    <citation type="submission" date="2020-04" db="EMBL/GenBank/DDBJ databases">
        <title>Paenibacillus algicola sp. nov., a novel marine bacterium producing alginate lyase.</title>
        <authorList>
            <person name="Huang H."/>
        </authorList>
    </citation>
    <scope>NUCLEOTIDE SEQUENCE [LARGE SCALE GENOMIC DNA]</scope>
    <source>
        <strain evidence="5 6">L7-75</strain>
    </source>
</reference>
<proteinExistence type="predicted"/>
<evidence type="ECO:0000259" key="4">
    <source>
        <dbReference type="PROSITE" id="PS50893"/>
    </source>
</evidence>
<feature type="domain" description="ABC transporter" evidence="4">
    <location>
        <begin position="3"/>
        <end position="235"/>
    </location>
</feature>
<dbReference type="SUPFAM" id="SSF52540">
    <property type="entry name" value="P-loop containing nucleoside triphosphate hydrolases"/>
    <property type="match status" value="1"/>
</dbReference>
<gene>
    <name evidence="5" type="ORF">HII30_20930</name>
</gene>
<keyword evidence="3 5" id="KW-0067">ATP-binding</keyword>
<dbReference type="Proteomes" id="UP000565468">
    <property type="component" value="Unassembled WGS sequence"/>
</dbReference>
<dbReference type="InterPro" id="IPR027417">
    <property type="entry name" value="P-loop_NTPase"/>
</dbReference>
<keyword evidence="2" id="KW-0547">Nucleotide-binding</keyword>
<evidence type="ECO:0000313" key="6">
    <source>
        <dbReference type="Proteomes" id="UP000565468"/>
    </source>
</evidence>
<sequence length="251" mass="28763">MYIDIQQACKTFQSGSDDTIEALKDITLSVSQGEFISLIGPSGCGKSTLLKMIAGIERPDQGTVCFEGKEVSDLSPERGYIFQDYALFPWLTVRQNIQFGLRHKGKSRKEQKLIAEEYIEKFKLTGADHLFPYQLSGGMKQRTAIARALCLKPGLLLMDEPFAALDTILRYKLQEELLRIWGLEQVTVLMVTHDIEESIYLSDRIIVMSSRPGFVKKELSIPLERPRMRTEPEFMRLREQLTQLLREEIEV</sequence>
<dbReference type="Gene3D" id="3.40.50.300">
    <property type="entry name" value="P-loop containing nucleotide triphosphate hydrolases"/>
    <property type="match status" value="1"/>
</dbReference>
<accession>A0A848MD99</accession>
<keyword evidence="6" id="KW-1185">Reference proteome</keyword>
<keyword evidence="1" id="KW-0813">Transport</keyword>
<dbReference type="EMBL" id="JABBPN010000034">
    <property type="protein sequence ID" value="NMO98219.1"/>
    <property type="molecule type" value="Genomic_DNA"/>
</dbReference>